<comment type="caution">
    <text evidence="2">The sequence shown here is derived from an EMBL/GenBank/DDBJ whole genome shotgun (WGS) entry which is preliminary data.</text>
</comment>
<evidence type="ECO:0000256" key="1">
    <source>
        <dbReference type="SAM" id="MobiDB-lite"/>
    </source>
</evidence>
<evidence type="ECO:0000313" key="2">
    <source>
        <dbReference type="EMBL" id="KAF0916751.1"/>
    </source>
</evidence>
<dbReference type="EMBL" id="SPHZ02000005">
    <property type="protein sequence ID" value="KAF0916751.1"/>
    <property type="molecule type" value="Genomic_DNA"/>
</dbReference>
<name>A0A6G1DWI1_9ORYZ</name>
<accession>A0A6G1DWI1</accession>
<sequence>MARERDLTSVRLKGSREMKTKPSAVLPVARGVRPQQPRVVLLFAATAESKRDAYGWASQRREHECTGGPGRGMISAAVPGMRIQRRTEQSGGFCPFKDANDPTHVCV</sequence>
<dbReference type="Proteomes" id="UP000479710">
    <property type="component" value="Unassembled WGS sequence"/>
</dbReference>
<reference evidence="2 3" key="1">
    <citation type="submission" date="2019-11" db="EMBL/GenBank/DDBJ databases">
        <title>Whole genome sequence of Oryza granulata.</title>
        <authorList>
            <person name="Li W."/>
        </authorList>
    </citation>
    <scope>NUCLEOTIDE SEQUENCE [LARGE SCALE GENOMIC DNA]</scope>
    <source>
        <strain evidence="3">cv. Menghai</strain>
        <tissue evidence="2">Leaf</tissue>
    </source>
</reference>
<organism evidence="2 3">
    <name type="scientific">Oryza meyeriana var. granulata</name>
    <dbReference type="NCBI Taxonomy" id="110450"/>
    <lineage>
        <taxon>Eukaryota</taxon>
        <taxon>Viridiplantae</taxon>
        <taxon>Streptophyta</taxon>
        <taxon>Embryophyta</taxon>
        <taxon>Tracheophyta</taxon>
        <taxon>Spermatophyta</taxon>
        <taxon>Magnoliopsida</taxon>
        <taxon>Liliopsida</taxon>
        <taxon>Poales</taxon>
        <taxon>Poaceae</taxon>
        <taxon>BOP clade</taxon>
        <taxon>Oryzoideae</taxon>
        <taxon>Oryzeae</taxon>
        <taxon>Oryzinae</taxon>
        <taxon>Oryza</taxon>
        <taxon>Oryza meyeriana</taxon>
    </lineage>
</organism>
<dbReference type="AlphaFoldDB" id="A0A6G1DWI1"/>
<feature type="region of interest" description="Disordered" evidence="1">
    <location>
        <begin position="1"/>
        <end position="23"/>
    </location>
</feature>
<gene>
    <name evidence="2" type="ORF">E2562_011591</name>
</gene>
<feature type="compositionally biased region" description="Basic and acidic residues" evidence="1">
    <location>
        <begin position="1"/>
        <end position="20"/>
    </location>
</feature>
<protein>
    <submittedName>
        <fullName evidence="2">Uncharacterized protein</fullName>
    </submittedName>
</protein>
<evidence type="ECO:0000313" key="3">
    <source>
        <dbReference type="Proteomes" id="UP000479710"/>
    </source>
</evidence>
<proteinExistence type="predicted"/>
<keyword evidence="3" id="KW-1185">Reference proteome</keyword>